<name>A0AAW2YM21_9EUKA</name>
<sequence length="502" mass="57066">MKDQKYLTTLTSFLLSSKSKHGYDHNDTSVKNILNVLQFLHHDNQKNDKKSKPSKRKDIILGQQKMLDRLEASLFSHESPSSQDLFKFSVSLASSMTIVVTCLRQLSTDSSYHDIIQEEKDRLIRHQQFFENHLKNKINDNVLVKEHSNPKESLVKRTGKSLFESAKSETLERTFDMLTFLSINFFVTLFGSKLGPIMSVKVLKNIQRSPSFSKLLKKFSFINKFQSDARNIEFAGFVIGSVFGASMSTLPNFLVRKLQTRTSNALLRRAPKSIITFDKRAFMSQNLHLMFGALVGIMMNLAIRHGAHLSFVSIATKIIKDKFGSGDNAGSDMMTKMLIDNMMKLYMSFASGFLTPTLPSDPPLTGQGLNVSGAKDNLLRLATSHLEVDNPVAKSLLSWYMSDEPKHDQVHNQVKVLANWYDNVWDKAENTIKPILTKCYPYENFGWHVWSTRAAMIFANRFGVDYPVKVGRDSNHELDQELLKYVRRCIDGNQTGIIVSKL</sequence>
<accession>A0AAW2YM21</accession>
<evidence type="ECO:0000313" key="3">
    <source>
        <dbReference type="Proteomes" id="UP001431209"/>
    </source>
</evidence>
<feature type="transmembrane region" description="Helical" evidence="1">
    <location>
        <begin position="234"/>
        <end position="255"/>
    </location>
</feature>
<feature type="transmembrane region" description="Helical" evidence="1">
    <location>
        <begin position="287"/>
        <end position="307"/>
    </location>
</feature>
<protein>
    <submittedName>
        <fullName evidence="2">Uncharacterized protein</fullName>
    </submittedName>
</protein>
<dbReference type="Proteomes" id="UP001431209">
    <property type="component" value="Unassembled WGS sequence"/>
</dbReference>
<keyword evidence="3" id="KW-1185">Reference proteome</keyword>
<proteinExistence type="predicted"/>
<organism evidence="2 3">
    <name type="scientific">Acrasis kona</name>
    <dbReference type="NCBI Taxonomy" id="1008807"/>
    <lineage>
        <taxon>Eukaryota</taxon>
        <taxon>Discoba</taxon>
        <taxon>Heterolobosea</taxon>
        <taxon>Tetramitia</taxon>
        <taxon>Eutetramitia</taxon>
        <taxon>Acrasidae</taxon>
        <taxon>Acrasis</taxon>
    </lineage>
</organism>
<reference evidence="2 3" key="1">
    <citation type="submission" date="2024-03" db="EMBL/GenBank/DDBJ databases">
        <title>The Acrasis kona genome and developmental transcriptomes reveal deep origins of eukaryotic multicellular pathways.</title>
        <authorList>
            <person name="Sheikh S."/>
            <person name="Fu C.-J."/>
            <person name="Brown M.W."/>
            <person name="Baldauf S.L."/>
        </authorList>
    </citation>
    <scope>NUCLEOTIDE SEQUENCE [LARGE SCALE GENOMIC DNA]</scope>
    <source>
        <strain evidence="2 3">ATCC MYA-3509</strain>
    </source>
</reference>
<keyword evidence="1" id="KW-1133">Transmembrane helix</keyword>
<dbReference type="EMBL" id="JAOPGA020000424">
    <property type="protein sequence ID" value="KAL0478541.1"/>
    <property type="molecule type" value="Genomic_DNA"/>
</dbReference>
<keyword evidence="1" id="KW-0472">Membrane</keyword>
<evidence type="ECO:0000256" key="1">
    <source>
        <dbReference type="SAM" id="Phobius"/>
    </source>
</evidence>
<keyword evidence="1" id="KW-0812">Transmembrane</keyword>
<comment type="caution">
    <text evidence="2">The sequence shown here is derived from an EMBL/GenBank/DDBJ whole genome shotgun (WGS) entry which is preliminary data.</text>
</comment>
<gene>
    <name evidence="2" type="ORF">AKO1_004383</name>
</gene>
<dbReference type="AlphaFoldDB" id="A0AAW2YM21"/>
<evidence type="ECO:0000313" key="2">
    <source>
        <dbReference type="EMBL" id="KAL0478541.1"/>
    </source>
</evidence>